<dbReference type="Proteomes" id="UP000815677">
    <property type="component" value="Unassembled WGS sequence"/>
</dbReference>
<feature type="coiled-coil region" evidence="1">
    <location>
        <begin position="169"/>
        <end position="197"/>
    </location>
</feature>
<proteinExistence type="predicted"/>
<gene>
    <name evidence="3" type="ORF">MCHLO_00799</name>
</gene>
<keyword evidence="4" id="KW-1185">Reference proteome</keyword>
<reference evidence="3" key="1">
    <citation type="submission" date="2014-09" db="EMBL/GenBank/DDBJ databases">
        <title>Genome sequence of the luminous mushroom Mycena chlorophos for searching fungal bioluminescence genes.</title>
        <authorList>
            <person name="Tanaka Y."/>
            <person name="Kasuga D."/>
            <person name="Oba Y."/>
            <person name="Hase S."/>
            <person name="Sato K."/>
            <person name="Oba Y."/>
            <person name="Sakakibara Y."/>
        </authorList>
    </citation>
    <scope>NUCLEOTIDE SEQUENCE</scope>
</reference>
<evidence type="ECO:0000256" key="1">
    <source>
        <dbReference type="SAM" id="Coils"/>
    </source>
</evidence>
<dbReference type="EMBL" id="DF838602">
    <property type="protein sequence ID" value="GAT43106.1"/>
    <property type="molecule type" value="Genomic_DNA"/>
</dbReference>
<protein>
    <submittedName>
        <fullName evidence="3">Uncharacterized protein</fullName>
    </submittedName>
</protein>
<evidence type="ECO:0000313" key="3">
    <source>
        <dbReference type="EMBL" id="GAT43106.1"/>
    </source>
</evidence>
<name>A0ABQ0L023_MYCCL</name>
<evidence type="ECO:0000256" key="2">
    <source>
        <dbReference type="SAM" id="MobiDB-lite"/>
    </source>
</evidence>
<sequence length="257" mass="28301">MELEPEHLHTMIFVPPGAGPCHPGKRKACVGETGNASCISKKCLGPRAAQFFTKIKWRELSSYHVLNAVQQVEVEMAREVKARRTMGPPSPLASKALKFRTGTTEHTTLPLPPNIPIAPFCFDSMNNVVEYNPSLPPNPMSSVAAASEAPSVPPPMTEEELVHATNLAMDELDARAHRVCQNKADEEEREKETATRTTYRRHYNDYCRWFDADQAALIAANPGTVAFPALPITAAKGTDSMPHPPTWTARPKTPIRP</sequence>
<feature type="region of interest" description="Disordered" evidence="2">
    <location>
        <begin position="235"/>
        <end position="257"/>
    </location>
</feature>
<keyword evidence="1" id="KW-0175">Coiled coil</keyword>
<accession>A0ABQ0L023</accession>
<feature type="non-terminal residue" evidence="3">
    <location>
        <position position="257"/>
    </location>
</feature>
<organism evidence="3 4">
    <name type="scientific">Mycena chlorophos</name>
    <name type="common">Agaric fungus</name>
    <name type="synonym">Agaricus chlorophos</name>
    <dbReference type="NCBI Taxonomy" id="658473"/>
    <lineage>
        <taxon>Eukaryota</taxon>
        <taxon>Fungi</taxon>
        <taxon>Dikarya</taxon>
        <taxon>Basidiomycota</taxon>
        <taxon>Agaricomycotina</taxon>
        <taxon>Agaricomycetes</taxon>
        <taxon>Agaricomycetidae</taxon>
        <taxon>Agaricales</taxon>
        <taxon>Marasmiineae</taxon>
        <taxon>Mycenaceae</taxon>
        <taxon>Mycena</taxon>
    </lineage>
</organism>
<evidence type="ECO:0000313" key="4">
    <source>
        <dbReference type="Proteomes" id="UP000815677"/>
    </source>
</evidence>